<sequence length="364" mass="39710">MMRSPKHDQRDENTQRQAKPDARAVRRRRRRAATCSALPTPHRPWLSVPSVTRGWPKTRSSASWTIGHAYSTLRHRGSCRETRLTTLMVMVNLGCMKYFALCLLFLSGCVAAPPPSDANQSLTVAEIAQNHPGLAETPPGEARLHEIRNGVWVHVAVREVGGVMYPANGLVVRDGNELILVDTAWGDKNTEALLTALKTEIGLPVRSAIAMHFHDDCVEGMDVLDAAGVATYGTPLTKRLAKAEGNQIPRQSIDGLAEPGDAVRFGPMEIFYPGPAHSVDNLVVYVPDSGVLFGGCAVYEMDRKTPGYIGDADLLAWSSSMQRLKTKYPQTKIVVPGHGLPGGLELLDHTSDVVNSHRDSALER</sequence>
<comment type="catalytic activity">
    <reaction evidence="1">
        <text>a beta-lactam + H2O = a substituted beta-amino acid</text>
        <dbReference type="Rhea" id="RHEA:20401"/>
        <dbReference type="ChEBI" id="CHEBI:15377"/>
        <dbReference type="ChEBI" id="CHEBI:35627"/>
        <dbReference type="ChEBI" id="CHEBI:140347"/>
        <dbReference type="EC" id="3.5.2.6"/>
    </reaction>
</comment>
<comment type="similarity">
    <text evidence="4">Belongs to the metallo-beta-lactamase superfamily. Class-B beta-lactamase family.</text>
</comment>
<proteinExistence type="inferred from homology"/>
<protein>
    <recommendedName>
        <fullName evidence="6">beta-lactamase</fullName>
        <ecNumber evidence="6">3.5.2.6</ecNumber>
    </recommendedName>
</protein>
<keyword evidence="8" id="KW-0732">Signal</keyword>
<dbReference type="Gene3D" id="3.60.15.10">
    <property type="entry name" value="Ribonuclease Z/Hydroxyacylglutathione hydrolase-like"/>
    <property type="match status" value="1"/>
</dbReference>
<dbReference type="Proteomes" id="UP000320386">
    <property type="component" value="Chromosome"/>
</dbReference>
<dbReference type="InterPro" id="IPR050855">
    <property type="entry name" value="NDM-1-like"/>
</dbReference>
<dbReference type="SMART" id="SM00849">
    <property type="entry name" value="Lactamase_B"/>
    <property type="match status" value="1"/>
</dbReference>
<evidence type="ECO:0000256" key="8">
    <source>
        <dbReference type="ARBA" id="ARBA00022729"/>
    </source>
</evidence>
<reference evidence="15 16" key="1">
    <citation type="submission" date="2019-02" db="EMBL/GenBank/DDBJ databases">
        <title>Deep-cultivation of Planctomycetes and their phenomic and genomic characterization uncovers novel biology.</title>
        <authorList>
            <person name="Wiegand S."/>
            <person name="Jogler M."/>
            <person name="Boedeker C."/>
            <person name="Pinto D."/>
            <person name="Vollmers J."/>
            <person name="Rivas-Marin E."/>
            <person name="Kohn T."/>
            <person name="Peeters S.H."/>
            <person name="Heuer A."/>
            <person name="Rast P."/>
            <person name="Oberbeckmann S."/>
            <person name="Bunk B."/>
            <person name="Jeske O."/>
            <person name="Meyerdierks A."/>
            <person name="Storesund J.E."/>
            <person name="Kallscheuer N."/>
            <person name="Luecker S."/>
            <person name="Lage O.M."/>
            <person name="Pohl T."/>
            <person name="Merkel B.J."/>
            <person name="Hornburger P."/>
            <person name="Mueller R.-W."/>
            <person name="Bruemmer F."/>
            <person name="Labrenz M."/>
            <person name="Spormann A.M."/>
            <person name="Op den Camp H."/>
            <person name="Overmann J."/>
            <person name="Amann R."/>
            <person name="Jetten M.S.M."/>
            <person name="Mascher T."/>
            <person name="Medema M.H."/>
            <person name="Devos D.P."/>
            <person name="Kaster A.-K."/>
            <person name="Ovreas L."/>
            <person name="Rohde M."/>
            <person name="Galperin M.Y."/>
            <person name="Jogler C."/>
        </authorList>
    </citation>
    <scope>NUCLEOTIDE SEQUENCE [LARGE SCALE GENOMIC DNA]</scope>
    <source>
        <strain evidence="15 16">Pan265</strain>
    </source>
</reference>
<name>A0A518BUI6_9BACT</name>
<dbReference type="InterPro" id="IPR058199">
    <property type="entry name" value="BlaB//VIM/IMP-1"/>
</dbReference>
<keyword evidence="7" id="KW-0479">Metal-binding</keyword>
<accession>A0A518BUI6</accession>
<evidence type="ECO:0000259" key="14">
    <source>
        <dbReference type="SMART" id="SM00849"/>
    </source>
</evidence>
<evidence type="ECO:0000256" key="3">
    <source>
        <dbReference type="ARBA" id="ARBA00004418"/>
    </source>
</evidence>
<dbReference type="InterPro" id="IPR036866">
    <property type="entry name" value="RibonucZ/Hydroxyglut_hydro"/>
</dbReference>
<comment type="subunit">
    <text evidence="5">Monomer.</text>
</comment>
<feature type="region of interest" description="Disordered" evidence="13">
    <location>
        <begin position="1"/>
        <end position="34"/>
    </location>
</feature>
<evidence type="ECO:0000256" key="12">
    <source>
        <dbReference type="ARBA" id="ARBA00023251"/>
    </source>
</evidence>
<dbReference type="SUPFAM" id="SSF56281">
    <property type="entry name" value="Metallo-hydrolase/oxidoreductase"/>
    <property type="match status" value="1"/>
</dbReference>
<evidence type="ECO:0000256" key="2">
    <source>
        <dbReference type="ARBA" id="ARBA00001947"/>
    </source>
</evidence>
<evidence type="ECO:0000256" key="9">
    <source>
        <dbReference type="ARBA" id="ARBA00022764"/>
    </source>
</evidence>
<dbReference type="KEGG" id="mcad:Pan265_04790"/>
<dbReference type="AlphaFoldDB" id="A0A518BUI6"/>
<dbReference type="PANTHER" id="PTHR42951:SF4">
    <property type="entry name" value="ACYL-COENZYME A THIOESTERASE MBLAC2"/>
    <property type="match status" value="1"/>
</dbReference>
<keyword evidence="10 15" id="KW-0378">Hydrolase</keyword>
<evidence type="ECO:0000313" key="15">
    <source>
        <dbReference type="EMBL" id="QDU70649.1"/>
    </source>
</evidence>
<evidence type="ECO:0000256" key="1">
    <source>
        <dbReference type="ARBA" id="ARBA00001526"/>
    </source>
</evidence>
<evidence type="ECO:0000256" key="11">
    <source>
        <dbReference type="ARBA" id="ARBA00022833"/>
    </source>
</evidence>
<keyword evidence="16" id="KW-1185">Reference proteome</keyword>
<dbReference type="GO" id="GO:0017001">
    <property type="term" value="P:antibiotic catabolic process"/>
    <property type="evidence" value="ECO:0007669"/>
    <property type="project" value="UniProtKB-ARBA"/>
</dbReference>
<keyword evidence="11" id="KW-0862">Zinc</keyword>
<dbReference type="EC" id="3.5.2.6" evidence="6"/>
<feature type="compositionally biased region" description="Basic and acidic residues" evidence="13">
    <location>
        <begin position="1"/>
        <end position="24"/>
    </location>
</feature>
<evidence type="ECO:0000313" key="16">
    <source>
        <dbReference type="Proteomes" id="UP000320386"/>
    </source>
</evidence>
<comment type="subcellular location">
    <subcellularLocation>
        <location evidence="3">Periplasm</location>
    </subcellularLocation>
</comment>
<dbReference type="InterPro" id="IPR001279">
    <property type="entry name" value="Metallo-B-lactamas"/>
</dbReference>
<evidence type="ECO:0000256" key="6">
    <source>
        <dbReference type="ARBA" id="ARBA00012865"/>
    </source>
</evidence>
<dbReference type="EMBL" id="CP036280">
    <property type="protein sequence ID" value="QDU70649.1"/>
    <property type="molecule type" value="Genomic_DNA"/>
</dbReference>
<dbReference type="PANTHER" id="PTHR42951">
    <property type="entry name" value="METALLO-BETA-LACTAMASE DOMAIN-CONTAINING"/>
    <property type="match status" value="1"/>
</dbReference>
<organism evidence="15 16">
    <name type="scientific">Mucisphaera calidilacus</name>
    <dbReference type="NCBI Taxonomy" id="2527982"/>
    <lineage>
        <taxon>Bacteria</taxon>
        <taxon>Pseudomonadati</taxon>
        <taxon>Planctomycetota</taxon>
        <taxon>Phycisphaerae</taxon>
        <taxon>Phycisphaerales</taxon>
        <taxon>Phycisphaeraceae</taxon>
        <taxon>Mucisphaera</taxon>
    </lineage>
</organism>
<dbReference type="Pfam" id="PF00753">
    <property type="entry name" value="Lactamase_B"/>
    <property type="match status" value="1"/>
</dbReference>
<evidence type="ECO:0000256" key="4">
    <source>
        <dbReference type="ARBA" id="ARBA00005250"/>
    </source>
</evidence>
<evidence type="ECO:0000256" key="5">
    <source>
        <dbReference type="ARBA" id="ARBA00011245"/>
    </source>
</evidence>
<evidence type="ECO:0000256" key="7">
    <source>
        <dbReference type="ARBA" id="ARBA00022723"/>
    </source>
</evidence>
<keyword evidence="9" id="KW-0574">Periplasm</keyword>
<evidence type="ECO:0000256" key="13">
    <source>
        <dbReference type="SAM" id="MobiDB-lite"/>
    </source>
</evidence>
<evidence type="ECO:0000256" key="10">
    <source>
        <dbReference type="ARBA" id="ARBA00022801"/>
    </source>
</evidence>
<dbReference type="GO" id="GO:0008800">
    <property type="term" value="F:beta-lactamase activity"/>
    <property type="evidence" value="ECO:0007669"/>
    <property type="project" value="UniProtKB-EC"/>
</dbReference>
<comment type="cofactor">
    <cofactor evidence="2">
        <name>Zn(2+)</name>
        <dbReference type="ChEBI" id="CHEBI:29105"/>
    </cofactor>
</comment>
<gene>
    <name evidence="15" type="primary">blaNDM-1</name>
    <name evidence="15" type="ORF">Pan265_04790</name>
</gene>
<feature type="domain" description="Metallo-beta-lactamase" evidence="14">
    <location>
        <begin position="166"/>
        <end position="338"/>
    </location>
</feature>
<keyword evidence="12" id="KW-0046">Antibiotic resistance</keyword>
<dbReference type="NCBIfam" id="NF033088">
    <property type="entry name" value="bla_subclass_B1"/>
    <property type="match status" value="1"/>
</dbReference>